<comment type="caution">
    <text evidence="1">The sequence shown here is derived from an EMBL/GenBank/DDBJ whole genome shotgun (WGS) entry which is preliminary data.</text>
</comment>
<organism evidence="1 2">
    <name type="scientific">Rubroshorea leprosula</name>
    <dbReference type="NCBI Taxonomy" id="152421"/>
    <lineage>
        <taxon>Eukaryota</taxon>
        <taxon>Viridiplantae</taxon>
        <taxon>Streptophyta</taxon>
        <taxon>Embryophyta</taxon>
        <taxon>Tracheophyta</taxon>
        <taxon>Spermatophyta</taxon>
        <taxon>Magnoliopsida</taxon>
        <taxon>eudicotyledons</taxon>
        <taxon>Gunneridae</taxon>
        <taxon>Pentapetalae</taxon>
        <taxon>rosids</taxon>
        <taxon>malvids</taxon>
        <taxon>Malvales</taxon>
        <taxon>Dipterocarpaceae</taxon>
        <taxon>Rubroshorea</taxon>
    </lineage>
</organism>
<accession>A0AAV5IP78</accession>
<evidence type="ECO:0000313" key="1">
    <source>
        <dbReference type="EMBL" id="GKV00436.1"/>
    </source>
</evidence>
<protein>
    <submittedName>
        <fullName evidence="1">Uncharacterized protein</fullName>
    </submittedName>
</protein>
<proteinExistence type="predicted"/>
<dbReference type="EMBL" id="BPVZ01000015">
    <property type="protein sequence ID" value="GKV00436.1"/>
    <property type="molecule type" value="Genomic_DNA"/>
</dbReference>
<dbReference type="AlphaFoldDB" id="A0AAV5IP78"/>
<reference evidence="1 2" key="1">
    <citation type="journal article" date="2021" name="Commun. Biol.">
        <title>The genome of Shorea leprosula (Dipterocarpaceae) highlights the ecological relevance of drought in aseasonal tropical rainforests.</title>
        <authorList>
            <person name="Ng K.K.S."/>
            <person name="Kobayashi M.J."/>
            <person name="Fawcett J.A."/>
            <person name="Hatakeyama M."/>
            <person name="Paape T."/>
            <person name="Ng C.H."/>
            <person name="Ang C.C."/>
            <person name="Tnah L.H."/>
            <person name="Lee C.T."/>
            <person name="Nishiyama T."/>
            <person name="Sese J."/>
            <person name="O'Brien M.J."/>
            <person name="Copetti D."/>
            <person name="Mohd Noor M.I."/>
            <person name="Ong R.C."/>
            <person name="Putra M."/>
            <person name="Sireger I.Z."/>
            <person name="Indrioko S."/>
            <person name="Kosugi Y."/>
            <person name="Izuno A."/>
            <person name="Isagi Y."/>
            <person name="Lee S.L."/>
            <person name="Shimizu K.K."/>
        </authorList>
    </citation>
    <scope>NUCLEOTIDE SEQUENCE [LARGE SCALE GENOMIC DNA]</scope>
    <source>
        <strain evidence="1">214</strain>
    </source>
</reference>
<sequence>MASTFPYVDPISVGTCQVNLLTRLAFTAISGVTRRIA</sequence>
<dbReference type="Proteomes" id="UP001054252">
    <property type="component" value="Unassembled WGS sequence"/>
</dbReference>
<name>A0AAV5IP78_9ROSI</name>
<gene>
    <name evidence="1" type="ORF">SLEP1_g13122</name>
</gene>
<keyword evidence="2" id="KW-1185">Reference proteome</keyword>
<evidence type="ECO:0000313" key="2">
    <source>
        <dbReference type="Proteomes" id="UP001054252"/>
    </source>
</evidence>